<dbReference type="AlphaFoldDB" id="A0A074VWZ2"/>
<name>A0A074VWZ2_9NEIS</name>
<dbReference type="EMBL" id="AVQL01000456">
    <property type="protein sequence ID" value="KEP99813.1"/>
    <property type="molecule type" value="Genomic_DNA"/>
</dbReference>
<dbReference type="GO" id="GO:0090313">
    <property type="term" value="P:regulation of protein targeting to membrane"/>
    <property type="evidence" value="ECO:0007669"/>
    <property type="project" value="TreeGrafter"/>
</dbReference>
<proteinExistence type="predicted"/>
<reference evidence="3 4" key="1">
    <citation type="journal article" date="2014" name="PLoS Genet.">
        <title>Hidden diversity in honey bee gut symbionts detected by single-cell genomics.</title>
        <authorList>
            <person name="Engel P."/>
            <person name="Stepanauskas R."/>
            <person name="Moran N."/>
        </authorList>
    </citation>
    <scope>NUCLEOTIDE SEQUENCE [LARGE SCALE GENOMIC DNA]</scope>
    <source>
        <strain evidence="3 4">SCGC AB-598-J21</strain>
    </source>
</reference>
<feature type="domain" description="AsmA" evidence="2">
    <location>
        <begin position="12"/>
        <end position="616"/>
    </location>
</feature>
<dbReference type="PANTHER" id="PTHR30441:SF4">
    <property type="entry name" value="PROTEIN ASMA"/>
    <property type="match status" value="1"/>
</dbReference>
<feature type="transmembrane region" description="Helical" evidence="1">
    <location>
        <begin position="12"/>
        <end position="37"/>
    </location>
</feature>
<dbReference type="Pfam" id="PF05170">
    <property type="entry name" value="AsmA"/>
    <property type="match status" value="1"/>
</dbReference>
<dbReference type="GO" id="GO:0005886">
    <property type="term" value="C:plasma membrane"/>
    <property type="evidence" value="ECO:0007669"/>
    <property type="project" value="TreeGrafter"/>
</dbReference>
<evidence type="ECO:0000256" key="1">
    <source>
        <dbReference type="SAM" id="Phobius"/>
    </source>
</evidence>
<comment type="caution">
    <text evidence="3">The sequence shown here is derived from an EMBL/GenBank/DDBJ whole genome shotgun (WGS) entry which is preliminary data.</text>
</comment>
<keyword evidence="1" id="KW-1133">Transmembrane helix</keyword>
<evidence type="ECO:0000313" key="3">
    <source>
        <dbReference type="EMBL" id="KEP99813.1"/>
    </source>
</evidence>
<keyword evidence="1" id="KW-0472">Membrane</keyword>
<gene>
    <name evidence="3" type="ORF">SASC598J21_022500</name>
</gene>
<evidence type="ECO:0000313" key="4">
    <source>
        <dbReference type="Proteomes" id="UP000027644"/>
    </source>
</evidence>
<dbReference type="Proteomes" id="UP000027644">
    <property type="component" value="Unassembled WGS sequence"/>
</dbReference>
<dbReference type="PANTHER" id="PTHR30441">
    <property type="entry name" value="DUF748 DOMAIN-CONTAINING PROTEIN"/>
    <property type="match status" value="1"/>
</dbReference>
<evidence type="ECO:0000259" key="2">
    <source>
        <dbReference type="Pfam" id="PF05170"/>
    </source>
</evidence>
<keyword evidence="1" id="KW-0812">Transmembrane</keyword>
<sequence length="720" mass="82255">MISLLHSGKFWLKLIVFSCLSIILLLAIDIAVLHYLFNAEEINKRANAMMANSGHQVVFDQDINRAMFPRPTVTLHNVRIKNKFSKADDIHIDDMKIGLGWQSLFGRMTIEKLQLTNAHVNLVRDSQGQWNLSDLWEQQHKNNQLKINRFILENASFRINDGQNIQKINQLNLQWHNLGNNSLLKLDGTLSGQYMQTMQCQLSAVYRPDAVMQWQDVNLEVKAKLPSLGDSNGQWHFDARWLPQQQLFQTTAVQWQWHSQHNQLHISGNGQNWQLGWAKLLLPQLNGVATAQIGDNEINATLSASNTSWIQNQWSLSQFQIDSGWQSHLYQTALTVSGQLNWLDMRHWKISNLSINSHQDTVNALPNSRFISDLTGSLHGDDNGNAQLVLQGLFDNQPVDINLNYQSDKNSGKVNGNIHLVQLNLRPYTDNTTGILPSDWQKLWQNWFKNRSVNILLNIDSLQTHKVQLNQLKTNLSIDVHNFTLQPFSIQMYGGNTQGMLQISNANPLSWKIQQHVNNVQIKSFLQDTFGWHNLDGTADADFELHGNGMNRNQWLSTLTGNAKLQIHQGFWNGIDINNILQNGENQTTVAYNETSQTPFRIIKLFIPVENGNSKNGRIELHADNFDIKGVGSVKWLQQQMDYNVLIATRRAQQQNLLPLRINGTFSRPSFTIDYQKLTAGLHTSQQKQDSLRQTLQQQWLWLNQGASSSSETHTSARQP</sequence>
<protein>
    <recommendedName>
        <fullName evidence="2">AsmA domain-containing protein</fullName>
    </recommendedName>
</protein>
<dbReference type="InterPro" id="IPR052894">
    <property type="entry name" value="AsmA-related"/>
</dbReference>
<dbReference type="InterPro" id="IPR007844">
    <property type="entry name" value="AsmA"/>
</dbReference>
<organism evidence="3 4">
    <name type="scientific">Snodgrassella alvi SCGC AB-598-J21</name>
    <dbReference type="NCBI Taxonomy" id="1385367"/>
    <lineage>
        <taxon>Bacteria</taxon>
        <taxon>Pseudomonadati</taxon>
        <taxon>Pseudomonadota</taxon>
        <taxon>Betaproteobacteria</taxon>
        <taxon>Neisseriales</taxon>
        <taxon>Neisseriaceae</taxon>
        <taxon>Snodgrassella</taxon>
    </lineage>
</organism>
<accession>A0A074VWZ2</accession>